<proteinExistence type="predicted"/>
<dbReference type="Proteomes" id="UP000076871">
    <property type="component" value="Unassembled WGS sequence"/>
</dbReference>
<feature type="compositionally biased region" description="Basic residues" evidence="1">
    <location>
        <begin position="29"/>
        <end position="39"/>
    </location>
</feature>
<dbReference type="AlphaFoldDB" id="A0A165EEB6"/>
<organism evidence="2 3">
    <name type="scientific">Laetiporus sulphureus 93-53</name>
    <dbReference type="NCBI Taxonomy" id="1314785"/>
    <lineage>
        <taxon>Eukaryota</taxon>
        <taxon>Fungi</taxon>
        <taxon>Dikarya</taxon>
        <taxon>Basidiomycota</taxon>
        <taxon>Agaricomycotina</taxon>
        <taxon>Agaricomycetes</taxon>
        <taxon>Polyporales</taxon>
        <taxon>Laetiporus</taxon>
    </lineage>
</organism>
<dbReference type="InterPro" id="IPR013885">
    <property type="entry name" value="DUF1764_euk"/>
</dbReference>
<dbReference type="GeneID" id="63818353"/>
<accession>A0A165EEB6</accession>
<dbReference type="RefSeq" id="XP_040764599.1">
    <property type="nucleotide sequence ID" value="XM_040901321.1"/>
</dbReference>
<dbReference type="EMBL" id="KV427622">
    <property type="protein sequence ID" value="KZT06859.1"/>
    <property type="molecule type" value="Genomic_DNA"/>
</dbReference>
<gene>
    <name evidence="2" type="ORF">LAESUDRAFT_139999</name>
</gene>
<evidence type="ECO:0000313" key="2">
    <source>
        <dbReference type="EMBL" id="KZT06859.1"/>
    </source>
</evidence>
<evidence type="ECO:0000313" key="3">
    <source>
        <dbReference type="Proteomes" id="UP000076871"/>
    </source>
</evidence>
<reference evidence="2 3" key="1">
    <citation type="journal article" date="2016" name="Mol. Biol. Evol.">
        <title>Comparative Genomics of Early-Diverging Mushroom-Forming Fungi Provides Insights into the Origins of Lignocellulose Decay Capabilities.</title>
        <authorList>
            <person name="Nagy L.G."/>
            <person name="Riley R."/>
            <person name="Tritt A."/>
            <person name="Adam C."/>
            <person name="Daum C."/>
            <person name="Floudas D."/>
            <person name="Sun H."/>
            <person name="Yadav J.S."/>
            <person name="Pangilinan J."/>
            <person name="Larsson K.H."/>
            <person name="Matsuura K."/>
            <person name="Barry K."/>
            <person name="Labutti K."/>
            <person name="Kuo R."/>
            <person name="Ohm R.A."/>
            <person name="Bhattacharya S.S."/>
            <person name="Shirouzu T."/>
            <person name="Yoshinaga Y."/>
            <person name="Martin F.M."/>
            <person name="Grigoriev I.V."/>
            <person name="Hibbett D.S."/>
        </authorList>
    </citation>
    <scope>NUCLEOTIDE SEQUENCE [LARGE SCALE GENOMIC DNA]</scope>
    <source>
        <strain evidence="2 3">93-53</strain>
    </source>
</reference>
<dbReference type="InParanoid" id="A0A165EEB6"/>
<sequence length="219" mass="24548">MPPSEIDDIFASKGKLVPASALPPESHADKKKKKKKSEKRKRELEDDTKNENPAKRRAPETVLDPSIRTPAAVSHRSDAKVHKSVKVSTKKPKLDKEEEERFKDSRGSGPRRKTEEGFAIYKVDELGITDEGGDTPLCPFDCQCYVCKIPHVPSMSSHVCKFLKRLDQICSTIVPWLRRVNVHPASILSLMHSASSFTRQDDHAYTMGGRSLLVCLQSI</sequence>
<evidence type="ECO:0000256" key="1">
    <source>
        <dbReference type="SAM" id="MobiDB-lite"/>
    </source>
</evidence>
<dbReference type="PANTHER" id="PTHR34066">
    <property type="entry name" value="GROWTH FACTOR 2"/>
    <property type="match status" value="1"/>
</dbReference>
<feature type="compositionally biased region" description="Basic and acidic residues" evidence="1">
    <location>
        <begin position="92"/>
        <end position="114"/>
    </location>
</feature>
<name>A0A165EEB6_9APHY</name>
<dbReference type="PANTHER" id="PTHR34066:SF1">
    <property type="entry name" value="DUF1764 FAMILY PROTEIN"/>
    <property type="match status" value="1"/>
</dbReference>
<dbReference type="Pfam" id="PF08576">
    <property type="entry name" value="DUF1764"/>
    <property type="match status" value="1"/>
</dbReference>
<protein>
    <submittedName>
        <fullName evidence="2">DUF1764-domain-containing protein</fullName>
    </submittedName>
</protein>
<feature type="compositionally biased region" description="Basic residues" evidence="1">
    <location>
        <begin position="82"/>
        <end position="91"/>
    </location>
</feature>
<keyword evidence="3" id="KW-1185">Reference proteome</keyword>
<feature type="compositionally biased region" description="Basic and acidic residues" evidence="1">
    <location>
        <begin position="40"/>
        <end position="59"/>
    </location>
</feature>
<feature type="region of interest" description="Disordered" evidence="1">
    <location>
        <begin position="1"/>
        <end position="114"/>
    </location>
</feature>
<dbReference type="OrthoDB" id="20835at2759"/>